<dbReference type="Pfam" id="PF21880">
    <property type="entry name" value="DUF6916"/>
    <property type="match status" value="1"/>
</dbReference>
<keyword evidence="3" id="KW-1185">Reference proteome</keyword>
<protein>
    <recommendedName>
        <fullName evidence="1">DUF6916 domain-containing protein</fullName>
    </recommendedName>
</protein>
<evidence type="ECO:0000313" key="3">
    <source>
        <dbReference type="Proteomes" id="UP000050509"/>
    </source>
</evidence>
<dbReference type="InterPro" id="IPR054209">
    <property type="entry name" value="DUF6916"/>
</dbReference>
<sequence length="102" mass="11205">MQNEPGSADFAARVHQTFQIHYGARSGELAQRAVELIDVSELAPAGATGREQFSLIFCDPDASAYLPQHIYPVEHETLGRMEIFLVPIGPGPDGMRYQAIFS</sequence>
<feature type="domain" description="DUF6916" evidence="1">
    <location>
        <begin position="8"/>
        <end position="101"/>
    </location>
</feature>
<reference evidence="2 3" key="1">
    <citation type="submission" date="2015-09" db="EMBL/GenBank/DDBJ databases">
        <title>Draft genome sequence of Kouleothrix aurantiaca JCM 19913.</title>
        <authorList>
            <person name="Hemp J."/>
        </authorList>
    </citation>
    <scope>NUCLEOTIDE SEQUENCE [LARGE SCALE GENOMIC DNA]</scope>
    <source>
        <strain evidence="2 3">COM-B</strain>
    </source>
</reference>
<proteinExistence type="predicted"/>
<dbReference type="EMBL" id="LJCR01000402">
    <property type="protein sequence ID" value="KPV52880.1"/>
    <property type="molecule type" value="Genomic_DNA"/>
</dbReference>
<accession>A0A0P9D4N6</accession>
<organism evidence="2 3">
    <name type="scientific">Kouleothrix aurantiaca</name>
    <dbReference type="NCBI Taxonomy" id="186479"/>
    <lineage>
        <taxon>Bacteria</taxon>
        <taxon>Bacillati</taxon>
        <taxon>Chloroflexota</taxon>
        <taxon>Chloroflexia</taxon>
        <taxon>Chloroflexales</taxon>
        <taxon>Roseiflexineae</taxon>
        <taxon>Roseiflexaceae</taxon>
        <taxon>Kouleothrix</taxon>
    </lineage>
</organism>
<evidence type="ECO:0000259" key="1">
    <source>
        <dbReference type="Pfam" id="PF21880"/>
    </source>
</evidence>
<gene>
    <name evidence="2" type="ORF">SE17_12855</name>
</gene>
<dbReference type="Proteomes" id="UP000050509">
    <property type="component" value="Unassembled WGS sequence"/>
</dbReference>
<comment type="caution">
    <text evidence="2">The sequence shown here is derived from an EMBL/GenBank/DDBJ whole genome shotgun (WGS) entry which is preliminary data.</text>
</comment>
<dbReference type="AlphaFoldDB" id="A0A0P9D4N6"/>
<name>A0A0P9D4N6_9CHLR</name>
<evidence type="ECO:0000313" key="2">
    <source>
        <dbReference type="EMBL" id="KPV52880.1"/>
    </source>
</evidence>